<evidence type="ECO:0000313" key="1">
    <source>
        <dbReference type="EMBL" id="PJR03623.1"/>
    </source>
</evidence>
<evidence type="ECO:0000313" key="2">
    <source>
        <dbReference type="Proteomes" id="UP000231960"/>
    </source>
</evidence>
<organism evidence="1 2">
    <name type="scientific">Avrilella dinanensis</name>
    <dbReference type="NCBI Taxonomy" id="2008672"/>
    <lineage>
        <taxon>Bacteria</taxon>
        <taxon>Pseudomonadati</taxon>
        <taxon>Bacteroidota</taxon>
        <taxon>Flavobacteriia</taxon>
        <taxon>Flavobacteriales</taxon>
        <taxon>Flavobacteriaceae</taxon>
        <taxon>Avrilella</taxon>
    </lineage>
</organism>
<keyword evidence="2" id="KW-1185">Reference proteome</keyword>
<dbReference type="RefSeq" id="WP_100677191.1">
    <property type="nucleotide sequence ID" value="NZ_NIPO01000001.1"/>
</dbReference>
<dbReference type="OrthoDB" id="1202966at2"/>
<dbReference type="Proteomes" id="UP000231960">
    <property type="component" value="Unassembled WGS sequence"/>
</dbReference>
<name>A0A2M9R4H5_9FLAO</name>
<proteinExistence type="predicted"/>
<protein>
    <recommendedName>
        <fullName evidence="3">CopG family transcriptional regulator</fullName>
    </recommendedName>
</protein>
<sequence length="66" mass="7896">MSTIELKQELHNYIDEGDDKFIKMFYEMAKAYMSQKQKDKMIAEAEEDIEKGHTYSLKEAREIMDK</sequence>
<comment type="caution">
    <text evidence="1">The sequence shown here is derived from an EMBL/GenBank/DDBJ whole genome shotgun (WGS) entry which is preliminary data.</text>
</comment>
<accession>A0A2M9R4H5</accession>
<dbReference type="EMBL" id="NIPO01000001">
    <property type="protein sequence ID" value="PJR03623.1"/>
    <property type="molecule type" value="Genomic_DNA"/>
</dbReference>
<evidence type="ECO:0008006" key="3">
    <source>
        <dbReference type="Google" id="ProtNLM"/>
    </source>
</evidence>
<gene>
    <name evidence="1" type="ORF">CDL10_03130</name>
</gene>
<dbReference type="AlphaFoldDB" id="A0A2M9R4H5"/>
<reference evidence="1 2" key="1">
    <citation type="submission" date="2017-06" db="EMBL/GenBank/DDBJ databases">
        <title>Description of Avrilella dinanensis gen. nov. sp. nov.</title>
        <authorList>
            <person name="Leyer C."/>
            <person name="Sassi M."/>
            <person name="Minet J."/>
            <person name="Kayal S."/>
            <person name="Cattoir V."/>
        </authorList>
    </citation>
    <scope>NUCLEOTIDE SEQUENCE [LARGE SCALE GENOMIC DNA]</scope>
    <source>
        <strain evidence="1 2">UR159</strain>
    </source>
</reference>